<dbReference type="RefSeq" id="XP_001008463.1">
    <property type="nucleotide sequence ID" value="XM_001008463.1"/>
</dbReference>
<evidence type="ECO:0000313" key="2">
    <source>
        <dbReference type="EMBL" id="EAR88218.1"/>
    </source>
</evidence>
<keyword evidence="1 2" id="KW-0812">Transmembrane</keyword>
<evidence type="ECO:0000313" key="3">
    <source>
        <dbReference type="Proteomes" id="UP000009168"/>
    </source>
</evidence>
<proteinExistence type="predicted"/>
<dbReference type="AlphaFoldDB" id="Q22RA4"/>
<keyword evidence="3" id="KW-1185">Reference proteome</keyword>
<accession>Q22RA4</accession>
<dbReference type="InParanoid" id="Q22RA4"/>
<protein>
    <submittedName>
        <fullName evidence="2">Transmembrane protein, putative</fullName>
    </submittedName>
</protein>
<keyword evidence="1" id="KW-1133">Transmembrane helix</keyword>
<reference evidence="3" key="1">
    <citation type="journal article" date="2006" name="PLoS Biol.">
        <title>Macronuclear genome sequence of the ciliate Tetrahymena thermophila, a model eukaryote.</title>
        <authorList>
            <person name="Eisen J.A."/>
            <person name="Coyne R.S."/>
            <person name="Wu M."/>
            <person name="Wu D."/>
            <person name="Thiagarajan M."/>
            <person name="Wortman J.R."/>
            <person name="Badger J.H."/>
            <person name="Ren Q."/>
            <person name="Amedeo P."/>
            <person name="Jones K.M."/>
            <person name="Tallon L.J."/>
            <person name="Delcher A.L."/>
            <person name="Salzberg S.L."/>
            <person name="Silva J.C."/>
            <person name="Haas B.J."/>
            <person name="Majoros W.H."/>
            <person name="Farzad M."/>
            <person name="Carlton J.M."/>
            <person name="Smith R.K. Jr."/>
            <person name="Garg J."/>
            <person name="Pearlman R.E."/>
            <person name="Karrer K.M."/>
            <person name="Sun L."/>
            <person name="Manning G."/>
            <person name="Elde N.C."/>
            <person name="Turkewitz A.P."/>
            <person name="Asai D.J."/>
            <person name="Wilkes D.E."/>
            <person name="Wang Y."/>
            <person name="Cai H."/>
            <person name="Collins K."/>
            <person name="Stewart B.A."/>
            <person name="Lee S.R."/>
            <person name="Wilamowska K."/>
            <person name="Weinberg Z."/>
            <person name="Ruzzo W.L."/>
            <person name="Wloga D."/>
            <person name="Gaertig J."/>
            <person name="Frankel J."/>
            <person name="Tsao C.-C."/>
            <person name="Gorovsky M.A."/>
            <person name="Keeling P.J."/>
            <person name="Waller R.F."/>
            <person name="Patron N.J."/>
            <person name="Cherry J.M."/>
            <person name="Stover N.A."/>
            <person name="Krieger C.J."/>
            <person name="del Toro C."/>
            <person name="Ryder H.F."/>
            <person name="Williamson S.C."/>
            <person name="Barbeau R.A."/>
            <person name="Hamilton E.P."/>
            <person name="Orias E."/>
        </authorList>
    </citation>
    <scope>NUCLEOTIDE SEQUENCE [LARGE SCALE GENOMIC DNA]</scope>
    <source>
        <strain evidence="3">SB210</strain>
    </source>
</reference>
<sequence length="66" mass="7178">MEQHNLIQEGNISSNVARQQNANIKPPIFTEFQFKLIFGLLGTALASGMTVGVIKIMGSLFLNKSA</sequence>
<dbReference type="GeneID" id="7828711"/>
<dbReference type="Proteomes" id="UP000009168">
    <property type="component" value="Unassembled WGS sequence"/>
</dbReference>
<dbReference type="HOGENOM" id="CLU_2836910_0_0_1"/>
<gene>
    <name evidence="2" type="ORF">TTHERM_00022780</name>
</gene>
<dbReference type="KEGG" id="tet:TTHERM_00022780"/>
<dbReference type="EMBL" id="GG662845">
    <property type="protein sequence ID" value="EAR88218.1"/>
    <property type="molecule type" value="Genomic_DNA"/>
</dbReference>
<evidence type="ECO:0000256" key="1">
    <source>
        <dbReference type="SAM" id="Phobius"/>
    </source>
</evidence>
<organism evidence="2 3">
    <name type="scientific">Tetrahymena thermophila (strain SB210)</name>
    <dbReference type="NCBI Taxonomy" id="312017"/>
    <lineage>
        <taxon>Eukaryota</taxon>
        <taxon>Sar</taxon>
        <taxon>Alveolata</taxon>
        <taxon>Ciliophora</taxon>
        <taxon>Intramacronucleata</taxon>
        <taxon>Oligohymenophorea</taxon>
        <taxon>Hymenostomatida</taxon>
        <taxon>Tetrahymenina</taxon>
        <taxon>Tetrahymenidae</taxon>
        <taxon>Tetrahymena</taxon>
    </lineage>
</organism>
<keyword evidence="1" id="KW-0472">Membrane</keyword>
<feature type="transmembrane region" description="Helical" evidence="1">
    <location>
        <begin position="36"/>
        <end position="62"/>
    </location>
</feature>
<name>Q22RA4_TETTS</name>